<feature type="region of interest" description="Disordered" evidence="1">
    <location>
        <begin position="1"/>
        <end position="28"/>
    </location>
</feature>
<dbReference type="Proteomes" id="UP000824094">
    <property type="component" value="Unassembled WGS sequence"/>
</dbReference>
<dbReference type="AlphaFoldDB" id="A0A9D1MIG3"/>
<organism evidence="2 3">
    <name type="scientific">Candidatus Stercoripulliclostridium merdigallinarum</name>
    <dbReference type="NCBI Taxonomy" id="2840951"/>
    <lineage>
        <taxon>Bacteria</taxon>
        <taxon>Bacillati</taxon>
        <taxon>Bacillota</taxon>
        <taxon>Clostridia</taxon>
        <taxon>Eubacteriales</taxon>
        <taxon>Candidatus Stercoripulliclostridium</taxon>
    </lineage>
</organism>
<evidence type="ECO:0000256" key="1">
    <source>
        <dbReference type="SAM" id="MobiDB-lite"/>
    </source>
</evidence>
<reference evidence="2" key="1">
    <citation type="submission" date="2020-10" db="EMBL/GenBank/DDBJ databases">
        <authorList>
            <person name="Gilroy R."/>
        </authorList>
    </citation>
    <scope>NUCLEOTIDE SEQUENCE</scope>
    <source>
        <strain evidence="2">18911</strain>
    </source>
</reference>
<evidence type="ECO:0000313" key="2">
    <source>
        <dbReference type="EMBL" id="HIU60894.1"/>
    </source>
</evidence>
<feature type="compositionally biased region" description="Polar residues" evidence="1">
    <location>
        <begin position="1"/>
        <end position="11"/>
    </location>
</feature>
<proteinExistence type="predicted"/>
<gene>
    <name evidence="2" type="ORF">IAB05_05840</name>
</gene>
<comment type="caution">
    <text evidence="2">The sequence shown here is derived from an EMBL/GenBank/DDBJ whole genome shotgun (WGS) entry which is preliminary data.</text>
</comment>
<dbReference type="EMBL" id="DVNF01000171">
    <property type="protein sequence ID" value="HIU60894.1"/>
    <property type="molecule type" value="Genomic_DNA"/>
</dbReference>
<name>A0A9D1MIG3_9FIRM</name>
<evidence type="ECO:0000313" key="3">
    <source>
        <dbReference type="Proteomes" id="UP000824094"/>
    </source>
</evidence>
<sequence length="208" mass="22830">MENSVTEQSAINPAAETNPGDKVKTDSFGKFSSGEELLKAYNSLEQEFTRRSQRLKELEGKLSQDLQGEEWERKLNRLHEKYPVSGALGREIGEYLKANEHLISDEDCLEKALLNVLASRSYNEIYNGKAVSTAENSSESANIGNGETMEPVATEIGKSQTKTQKNMSELPKIPVIPALSPAGLSGKPRDLVQAGKLAVEHLKKLKGD</sequence>
<reference evidence="2" key="2">
    <citation type="journal article" date="2021" name="PeerJ">
        <title>Extensive microbial diversity within the chicken gut microbiome revealed by metagenomics and culture.</title>
        <authorList>
            <person name="Gilroy R."/>
            <person name="Ravi A."/>
            <person name="Getino M."/>
            <person name="Pursley I."/>
            <person name="Horton D.L."/>
            <person name="Alikhan N.F."/>
            <person name="Baker D."/>
            <person name="Gharbi K."/>
            <person name="Hall N."/>
            <person name="Watson M."/>
            <person name="Adriaenssens E.M."/>
            <person name="Foster-Nyarko E."/>
            <person name="Jarju S."/>
            <person name="Secka A."/>
            <person name="Antonio M."/>
            <person name="Oren A."/>
            <person name="Chaudhuri R.R."/>
            <person name="La Ragione R."/>
            <person name="Hildebrand F."/>
            <person name="Pallen M.J."/>
        </authorList>
    </citation>
    <scope>NUCLEOTIDE SEQUENCE</scope>
    <source>
        <strain evidence="2">18911</strain>
    </source>
</reference>
<protein>
    <submittedName>
        <fullName evidence="2">Uncharacterized protein</fullName>
    </submittedName>
</protein>
<accession>A0A9D1MIG3</accession>